<dbReference type="RefSeq" id="WP_207767836.1">
    <property type="nucleotide sequence ID" value="NZ_PIQO01000063.1"/>
</dbReference>
<sequence length="194" mass="21173">MGGRNLVLNSNFADGLTNWRNWGSATGTRRTTTITDLAGFTTGFYFSADSTGEWGYAQDNVSVIKDETYILTAWIRVTKGTGFVEVQEGNGAFGWTRTTYDVTNMIGKWIRISHKFTAKDSFTGVYVGQATSSGFCSADVTGIKLEKGNKATDWTPAPEDQATQSQISQLANDINLRVKKGDVINQINISTEGI</sequence>
<gene>
    <name evidence="3" type="ORF">CWO92_24890</name>
</gene>
<dbReference type="InterPro" id="IPR003305">
    <property type="entry name" value="CenC_carb-bd"/>
</dbReference>
<dbReference type="InterPro" id="IPR008979">
    <property type="entry name" value="Galactose-bd-like_sf"/>
</dbReference>
<dbReference type="Proteomes" id="UP000233440">
    <property type="component" value="Unassembled WGS sequence"/>
</dbReference>
<name>A0A2N3LCS1_9BACI</name>
<dbReference type="EMBL" id="PIQO01000063">
    <property type="protein sequence ID" value="PKR82365.1"/>
    <property type="molecule type" value="Genomic_DNA"/>
</dbReference>
<feature type="domain" description="CBM-cenC" evidence="2">
    <location>
        <begin position="5"/>
        <end position="127"/>
    </location>
</feature>
<organism evidence="3 4">
    <name type="scientific">Heyndrickxia camelliae</name>
    <dbReference type="NCBI Taxonomy" id="1707093"/>
    <lineage>
        <taxon>Bacteria</taxon>
        <taxon>Bacillati</taxon>
        <taxon>Bacillota</taxon>
        <taxon>Bacilli</taxon>
        <taxon>Bacillales</taxon>
        <taxon>Bacillaceae</taxon>
        <taxon>Heyndrickxia</taxon>
    </lineage>
</organism>
<dbReference type="Gene3D" id="2.60.120.260">
    <property type="entry name" value="Galactose-binding domain-like"/>
    <property type="match status" value="1"/>
</dbReference>
<evidence type="ECO:0000313" key="4">
    <source>
        <dbReference type="Proteomes" id="UP000233440"/>
    </source>
</evidence>
<feature type="non-terminal residue" evidence="3">
    <location>
        <position position="194"/>
    </location>
</feature>
<evidence type="ECO:0000259" key="2">
    <source>
        <dbReference type="Pfam" id="PF02018"/>
    </source>
</evidence>
<keyword evidence="4" id="KW-1185">Reference proteome</keyword>
<protein>
    <recommendedName>
        <fullName evidence="2">CBM-cenC domain-containing protein</fullName>
    </recommendedName>
</protein>
<accession>A0A2N3LCS1</accession>
<dbReference type="Pfam" id="PF02018">
    <property type="entry name" value="CBM_4_9"/>
    <property type="match status" value="1"/>
</dbReference>
<reference evidence="3 4" key="1">
    <citation type="submission" date="2017-11" db="EMBL/GenBank/DDBJ databases">
        <title>Bacillus camelliae sp. nov., isolated from pu'er tea.</title>
        <authorList>
            <person name="Niu L."/>
        </authorList>
    </citation>
    <scope>NUCLEOTIDE SEQUENCE [LARGE SCALE GENOMIC DNA]</scope>
    <source>
        <strain evidence="3 4">7578-1</strain>
    </source>
</reference>
<dbReference type="GO" id="GO:0016798">
    <property type="term" value="F:hydrolase activity, acting on glycosyl bonds"/>
    <property type="evidence" value="ECO:0007669"/>
    <property type="project" value="InterPro"/>
</dbReference>
<comment type="caution">
    <text evidence="3">The sequence shown here is derived from an EMBL/GenBank/DDBJ whole genome shotgun (WGS) entry which is preliminary data.</text>
</comment>
<dbReference type="AlphaFoldDB" id="A0A2N3LCS1"/>
<evidence type="ECO:0000256" key="1">
    <source>
        <dbReference type="ARBA" id="ARBA00022801"/>
    </source>
</evidence>
<dbReference type="SUPFAM" id="SSF49785">
    <property type="entry name" value="Galactose-binding domain-like"/>
    <property type="match status" value="1"/>
</dbReference>
<evidence type="ECO:0000313" key="3">
    <source>
        <dbReference type="EMBL" id="PKR82365.1"/>
    </source>
</evidence>
<proteinExistence type="predicted"/>
<keyword evidence="1" id="KW-0378">Hydrolase</keyword>